<feature type="non-terminal residue" evidence="1">
    <location>
        <position position="1"/>
    </location>
</feature>
<sequence length="90" mass="9886">VQIQKTRGRCICENLTTAVVPSNTPLRKTTCGEFITAKNRARSSTLYQVRENLRSSSVSHSINQLLIVSVDLNQAAEAALLRSENLGVML</sequence>
<reference evidence="1" key="1">
    <citation type="submission" date="2018-05" db="EMBL/GenBank/DDBJ databases">
        <authorList>
            <person name="Lanie J.A."/>
            <person name="Ng W.-L."/>
            <person name="Kazmierczak K.M."/>
            <person name="Andrzejewski T.M."/>
            <person name="Davidsen T.M."/>
            <person name="Wayne K.J."/>
            <person name="Tettelin H."/>
            <person name="Glass J.I."/>
            <person name="Rusch D."/>
            <person name="Podicherti R."/>
            <person name="Tsui H.-C.T."/>
            <person name="Winkler M.E."/>
        </authorList>
    </citation>
    <scope>NUCLEOTIDE SEQUENCE</scope>
</reference>
<gene>
    <name evidence="1" type="ORF">METZ01_LOCUS437950</name>
</gene>
<protein>
    <submittedName>
        <fullName evidence="1">Uncharacterized protein</fullName>
    </submittedName>
</protein>
<organism evidence="1">
    <name type="scientific">marine metagenome</name>
    <dbReference type="NCBI Taxonomy" id="408172"/>
    <lineage>
        <taxon>unclassified sequences</taxon>
        <taxon>metagenomes</taxon>
        <taxon>ecological metagenomes</taxon>
    </lineage>
</organism>
<dbReference type="EMBL" id="UINC01177446">
    <property type="protein sequence ID" value="SVD85096.1"/>
    <property type="molecule type" value="Genomic_DNA"/>
</dbReference>
<dbReference type="AlphaFoldDB" id="A0A382YP60"/>
<name>A0A382YP60_9ZZZZ</name>
<accession>A0A382YP60</accession>
<proteinExistence type="predicted"/>
<evidence type="ECO:0000313" key="1">
    <source>
        <dbReference type="EMBL" id="SVD85096.1"/>
    </source>
</evidence>